<dbReference type="Proteomes" id="UP001141183">
    <property type="component" value="Unassembled WGS sequence"/>
</dbReference>
<dbReference type="Pfam" id="PF00535">
    <property type="entry name" value="Glycos_transf_2"/>
    <property type="match status" value="1"/>
</dbReference>
<feature type="domain" description="Glycosyltransferase 2-like" evidence="1">
    <location>
        <begin position="601"/>
        <end position="733"/>
    </location>
</feature>
<comment type="caution">
    <text evidence="2">The sequence shown here is derived from an EMBL/GenBank/DDBJ whole genome shotgun (WGS) entry which is preliminary data.</text>
</comment>
<dbReference type="EC" id="2.4.-.-" evidence="2"/>
<dbReference type="EMBL" id="JAMRYU010000007">
    <property type="protein sequence ID" value="MDC4240151.1"/>
    <property type="molecule type" value="Genomic_DNA"/>
</dbReference>
<keyword evidence="3" id="KW-1185">Reference proteome</keyword>
<reference evidence="2" key="1">
    <citation type="submission" date="2022-05" db="EMBL/GenBank/DDBJ databases">
        <title>Draft genome sequence of Clostridium tertium strain CP3 isolated from Peru.</title>
        <authorList>
            <person name="Hurtado R."/>
            <person name="Lima L."/>
            <person name="Sousa T."/>
            <person name="Jaiswal A.K."/>
            <person name="Tiwari S."/>
            <person name="Maturrano L."/>
            <person name="Brenig B."/>
            <person name="Azevedo V."/>
        </authorList>
    </citation>
    <scope>NUCLEOTIDE SEQUENCE</scope>
    <source>
        <strain evidence="2">CP3</strain>
    </source>
</reference>
<dbReference type="Gene3D" id="3.90.550.10">
    <property type="entry name" value="Spore Coat Polysaccharide Biosynthesis Protein SpsA, Chain A"/>
    <property type="match status" value="1"/>
</dbReference>
<protein>
    <submittedName>
        <fullName evidence="2">Glycosyltransferase</fullName>
        <ecNumber evidence="2">2.4.-.-</ecNumber>
    </submittedName>
</protein>
<proteinExistence type="predicted"/>
<dbReference type="SUPFAM" id="SSF53448">
    <property type="entry name" value="Nucleotide-diphospho-sugar transferases"/>
    <property type="match status" value="1"/>
</dbReference>
<dbReference type="RefSeq" id="WP_142418669.1">
    <property type="nucleotide sequence ID" value="NZ_JADPEJ010000002.1"/>
</dbReference>
<keyword evidence="2" id="KW-0808">Transferase</keyword>
<evidence type="ECO:0000259" key="1">
    <source>
        <dbReference type="Pfam" id="PF00535"/>
    </source>
</evidence>
<accession>A0A9X3XKN0</accession>
<gene>
    <name evidence="2" type="ORF">NE398_08235</name>
</gene>
<organism evidence="2 3">
    <name type="scientific">Clostridium tertium</name>
    <dbReference type="NCBI Taxonomy" id="1559"/>
    <lineage>
        <taxon>Bacteria</taxon>
        <taxon>Bacillati</taxon>
        <taxon>Bacillota</taxon>
        <taxon>Clostridia</taxon>
        <taxon>Eubacteriales</taxon>
        <taxon>Clostridiaceae</taxon>
        <taxon>Clostridium</taxon>
    </lineage>
</organism>
<dbReference type="AlphaFoldDB" id="A0A9X3XKN0"/>
<evidence type="ECO:0000313" key="3">
    <source>
        <dbReference type="Proteomes" id="UP001141183"/>
    </source>
</evidence>
<dbReference type="InterPro" id="IPR029044">
    <property type="entry name" value="Nucleotide-diphossugar_trans"/>
</dbReference>
<dbReference type="PANTHER" id="PTHR22916">
    <property type="entry name" value="GLYCOSYLTRANSFERASE"/>
    <property type="match status" value="1"/>
</dbReference>
<name>A0A9X3XKN0_9CLOT</name>
<dbReference type="InterPro" id="IPR001173">
    <property type="entry name" value="Glyco_trans_2-like"/>
</dbReference>
<sequence length="911" mass="106975">MDKTILSRKQFILKKIKEAENNILLEEKLIALENQSMKMLCNGVDINLIDVNINKDSLTLNNVNIKNIDTKKIDTKESKELVREYNKEKYISKRDKEADVDFFNSIKEKLDSIPESNGCRYYKKINVTIGIIADEFLMNSYKGVADFVYITHSNYKLYEDKLDVLFIASAWRGLNEEWKGLANPASNKRNKVFEIIEFYKKKNTKVVFYSKEDPVNYDRFIGIAKECEYIFTTCKEKIESYKKDCNNENVECLEFSVNPLYHNPIGSRMFKKRNEVIFSGSWYEKYPHRIEDMKMIFDGVVDSNLGLKLIDRNYSLNLEQHFFPEKYLKYISPSISHEYLQKVHKLFNWAINFNSIKDSYTMFANRIYELQAIGNALLSNYSVGVNNLFPNVFLINEKNEVKEILNNLSDKEVYEHQVAGIRRVMSSETAYDRIQEMLSKIGVNYNVEERKVLVIVNNITNKIKKMFDKQSFENKSIIESKDFNDNILSKYDIVAFFDENISYGRYYIEDMVNAFKYTDSDYITKDSYLNGDNIEDGIQHNYVNIIKDKNKTLFWAKSFNAKQLKSFKGTFNLNNGYSIDPFEVNIKDVYKEKSDKKYKLSIIIPTYNNGNHLLNKCFNSLKKSSIFNDMEIIIVDDGSTNVNTINIVKNIEEKYSNVITYFFNDGGSGSASRPRNKGVEIATTEYITFLDPDNEAVNDGYRKLYDVLISNDVDMVIGNMLKVDLKPVMLNYYNTMILYNDKKDILSGDKRKYLMDTKFKGMSIQALLVKRDIIEKNNLEQVIGAVGQDTLFFYELLLNCNKVKAINETIHIYYAAVEGSTVNNISKRYFEKAYKIEMAKYKFFKNNNLLKNYLEKRYEFYYKNWYMAKLDKCKDEEKEECRSIVRDLFKIYEKDIVLNDLEIKKFLQNTR</sequence>
<dbReference type="PANTHER" id="PTHR22916:SF3">
    <property type="entry name" value="UDP-GLCNAC:BETAGAL BETA-1,3-N-ACETYLGLUCOSAMINYLTRANSFERASE-LIKE PROTEIN 1"/>
    <property type="match status" value="1"/>
</dbReference>
<evidence type="ECO:0000313" key="2">
    <source>
        <dbReference type="EMBL" id="MDC4240151.1"/>
    </source>
</evidence>
<keyword evidence="2" id="KW-0328">Glycosyltransferase</keyword>
<dbReference type="GO" id="GO:0016758">
    <property type="term" value="F:hexosyltransferase activity"/>
    <property type="evidence" value="ECO:0007669"/>
    <property type="project" value="UniProtKB-ARBA"/>
</dbReference>
<dbReference type="CDD" id="cd00761">
    <property type="entry name" value="Glyco_tranf_GTA_type"/>
    <property type="match status" value="1"/>
</dbReference>